<evidence type="ECO:0000313" key="2">
    <source>
        <dbReference type="EMBL" id="RDY14043.1"/>
    </source>
</evidence>
<proteinExistence type="predicted"/>
<comment type="caution">
    <text evidence="2">The sequence shown here is derived from an EMBL/GenBank/DDBJ whole genome shotgun (WGS) entry which is preliminary data.</text>
</comment>
<dbReference type="EMBL" id="QJKJ01000150">
    <property type="protein sequence ID" value="RDY14043.1"/>
    <property type="molecule type" value="Genomic_DNA"/>
</dbReference>
<organism evidence="2 3">
    <name type="scientific">Mucuna pruriens</name>
    <name type="common">Velvet bean</name>
    <name type="synonym">Dolichos pruriens</name>
    <dbReference type="NCBI Taxonomy" id="157652"/>
    <lineage>
        <taxon>Eukaryota</taxon>
        <taxon>Viridiplantae</taxon>
        <taxon>Streptophyta</taxon>
        <taxon>Embryophyta</taxon>
        <taxon>Tracheophyta</taxon>
        <taxon>Spermatophyta</taxon>
        <taxon>Magnoliopsida</taxon>
        <taxon>eudicotyledons</taxon>
        <taxon>Gunneridae</taxon>
        <taxon>Pentapetalae</taxon>
        <taxon>rosids</taxon>
        <taxon>fabids</taxon>
        <taxon>Fabales</taxon>
        <taxon>Fabaceae</taxon>
        <taxon>Papilionoideae</taxon>
        <taxon>50 kb inversion clade</taxon>
        <taxon>NPAAA clade</taxon>
        <taxon>indigoferoid/millettioid clade</taxon>
        <taxon>Phaseoleae</taxon>
        <taxon>Mucuna</taxon>
    </lineage>
</organism>
<feature type="compositionally biased region" description="Basic and acidic residues" evidence="1">
    <location>
        <begin position="186"/>
        <end position="196"/>
    </location>
</feature>
<dbReference type="AlphaFoldDB" id="A0A371IGB8"/>
<dbReference type="Proteomes" id="UP000257109">
    <property type="component" value="Unassembled WGS sequence"/>
</dbReference>
<feature type="non-terminal residue" evidence="2">
    <location>
        <position position="1"/>
    </location>
</feature>
<feature type="compositionally biased region" description="Polar residues" evidence="1">
    <location>
        <begin position="176"/>
        <end position="185"/>
    </location>
</feature>
<feature type="region of interest" description="Disordered" evidence="1">
    <location>
        <begin position="167"/>
        <end position="196"/>
    </location>
</feature>
<name>A0A371IGB8_MUCPR</name>
<evidence type="ECO:0000313" key="3">
    <source>
        <dbReference type="Proteomes" id="UP000257109"/>
    </source>
</evidence>
<keyword evidence="3" id="KW-1185">Reference proteome</keyword>
<evidence type="ECO:0000256" key="1">
    <source>
        <dbReference type="SAM" id="MobiDB-lite"/>
    </source>
</evidence>
<protein>
    <submittedName>
        <fullName evidence="2">Uncharacterized protein</fullName>
    </submittedName>
</protein>
<gene>
    <name evidence="2" type="ORF">CR513_00952</name>
</gene>
<sequence>MAIVMEGGSTEFIPSHLAETVLDKSLPRPYRTSLYREQLGLQPRMTKNTLISPTLQETELDQSENIRAIVWKTTISVRTESRALCSSKIRTCIEYASRISRLPKAKSVISSTTIPTAATATTAATAENATSRQFTTFGGPDEATCSQQFGVSAICKLQQHAIPAKYEHHRPRPQDIPQSSLTNNSESKREHECSYAEKRKRTISTCTTADSKLDANTQVQQQEKTVPLLFPTRIVSARKSESDEELLKMFRKVEINTPRRH</sequence>
<reference evidence="2" key="1">
    <citation type="submission" date="2018-05" db="EMBL/GenBank/DDBJ databases">
        <title>Draft genome of Mucuna pruriens seed.</title>
        <authorList>
            <person name="Nnadi N.E."/>
            <person name="Vos R."/>
            <person name="Hasami M.H."/>
            <person name="Devisetty U.K."/>
            <person name="Aguiy J.C."/>
        </authorList>
    </citation>
    <scope>NUCLEOTIDE SEQUENCE [LARGE SCALE GENOMIC DNA]</scope>
    <source>
        <strain evidence="2">JCA_2017</strain>
    </source>
</reference>
<accession>A0A371IGB8</accession>